<proteinExistence type="predicted"/>
<dbReference type="GO" id="GO:0009535">
    <property type="term" value="C:chloroplast thylakoid membrane"/>
    <property type="evidence" value="ECO:0007669"/>
    <property type="project" value="TreeGrafter"/>
</dbReference>
<reference evidence="4" key="1">
    <citation type="journal article" date="2017" name="Nat. Commun.">
        <title>The asparagus genome sheds light on the origin and evolution of a young Y chromosome.</title>
        <authorList>
            <person name="Harkess A."/>
            <person name="Zhou J."/>
            <person name="Xu C."/>
            <person name="Bowers J.E."/>
            <person name="Van der Hulst R."/>
            <person name="Ayyampalayam S."/>
            <person name="Mercati F."/>
            <person name="Riccardi P."/>
            <person name="McKain M.R."/>
            <person name="Kakrana A."/>
            <person name="Tang H."/>
            <person name="Ray J."/>
            <person name="Groenendijk J."/>
            <person name="Arikit S."/>
            <person name="Mathioni S.M."/>
            <person name="Nakano M."/>
            <person name="Shan H."/>
            <person name="Telgmann-Rauber A."/>
            <person name="Kanno A."/>
            <person name="Yue Z."/>
            <person name="Chen H."/>
            <person name="Li W."/>
            <person name="Chen Y."/>
            <person name="Xu X."/>
            <person name="Zhang Y."/>
            <person name="Luo S."/>
            <person name="Chen H."/>
            <person name="Gao J."/>
            <person name="Mao Z."/>
            <person name="Pires J.C."/>
            <person name="Luo M."/>
            <person name="Kudrna D."/>
            <person name="Wing R.A."/>
            <person name="Meyers B.C."/>
            <person name="Yi K."/>
            <person name="Kong H."/>
            <person name="Lavrijsen P."/>
            <person name="Sunseri F."/>
            <person name="Falavigna A."/>
            <person name="Ye Y."/>
            <person name="Leebens-Mack J.H."/>
            <person name="Chen G."/>
        </authorList>
    </citation>
    <scope>NUCLEOTIDE SEQUENCE [LARGE SCALE GENOMIC DNA]</scope>
    <source>
        <strain evidence="4">cv. DH0086</strain>
    </source>
</reference>
<dbReference type="PANTHER" id="PTHR35745:SF1">
    <property type="entry name" value="OS04G0513000 PROTEIN"/>
    <property type="match status" value="1"/>
</dbReference>
<name>A0A5P1E4F3_ASPOF</name>
<dbReference type="GO" id="GO:0010027">
    <property type="term" value="P:thylakoid membrane organization"/>
    <property type="evidence" value="ECO:0007669"/>
    <property type="project" value="InterPro"/>
</dbReference>
<protein>
    <submittedName>
        <fullName evidence="3">Uncharacterized protein</fullName>
    </submittedName>
</protein>
<accession>A0A5P1E4F3</accession>
<dbReference type="InterPro" id="IPR040003">
    <property type="entry name" value="PG18-like"/>
</dbReference>
<evidence type="ECO:0000256" key="1">
    <source>
        <dbReference type="SAM" id="Coils"/>
    </source>
</evidence>
<evidence type="ECO:0000313" key="4">
    <source>
        <dbReference type="Proteomes" id="UP000243459"/>
    </source>
</evidence>
<evidence type="ECO:0000256" key="2">
    <source>
        <dbReference type="SAM" id="MobiDB-lite"/>
    </source>
</evidence>
<dbReference type="PANTHER" id="PTHR35745">
    <property type="entry name" value="BNACNNG14650D PROTEIN"/>
    <property type="match status" value="1"/>
</dbReference>
<feature type="coiled-coil region" evidence="1">
    <location>
        <begin position="99"/>
        <end position="126"/>
    </location>
</feature>
<dbReference type="Gramene" id="ONK57349">
    <property type="protein sequence ID" value="ONK57349"/>
    <property type="gene ID" value="A4U43_C10F19180"/>
</dbReference>
<evidence type="ECO:0000313" key="3">
    <source>
        <dbReference type="EMBL" id="ONK57349.1"/>
    </source>
</evidence>
<keyword evidence="1" id="KW-0175">Coiled coil</keyword>
<feature type="region of interest" description="Disordered" evidence="2">
    <location>
        <begin position="135"/>
        <end position="167"/>
    </location>
</feature>
<keyword evidence="4" id="KW-1185">Reference proteome</keyword>
<dbReference type="OMA" id="MMWASSS"/>
<sequence length="167" mass="18176">MMWASSSPFSLAPALKPTLRFSPNRRPFSDSNLRPSARFNFRSSVQCVSSRTPGPDSGENENKVVLDAFFLGKAFAEAVNERIGSAVGEILSVVGQYQAEQQKQVRDFQEEVVERAERAKKKAALEVAEDQGLTSIPLAMPPGSITPIAPSTSGATTEDPFQEMLKD</sequence>
<dbReference type="Pfam" id="PF20711">
    <property type="entry name" value="DUF6825"/>
    <property type="match status" value="1"/>
</dbReference>
<dbReference type="EMBL" id="CM007390">
    <property type="protein sequence ID" value="ONK57349.1"/>
    <property type="molecule type" value="Genomic_DNA"/>
</dbReference>
<dbReference type="Proteomes" id="UP000243459">
    <property type="component" value="Chromosome 10"/>
</dbReference>
<gene>
    <name evidence="3" type="ORF">A4U43_C10F19180</name>
</gene>
<organism evidence="3 4">
    <name type="scientific">Asparagus officinalis</name>
    <name type="common">Garden asparagus</name>
    <dbReference type="NCBI Taxonomy" id="4686"/>
    <lineage>
        <taxon>Eukaryota</taxon>
        <taxon>Viridiplantae</taxon>
        <taxon>Streptophyta</taxon>
        <taxon>Embryophyta</taxon>
        <taxon>Tracheophyta</taxon>
        <taxon>Spermatophyta</taxon>
        <taxon>Magnoliopsida</taxon>
        <taxon>Liliopsida</taxon>
        <taxon>Asparagales</taxon>
        <taxon>Asparagaceae</taxon>
        <taxon>Asparagoideae</taxon>
        <taxon>Asparagus</taxon>
    </lineage>
</organism>
<dbReference type="AlphaFoldDB" id="A0A5P1E4F3"/>